<evidence type="ECO:0000256" key="1">
    <source>
        <dbReference type="ARBA" id="ARBA00004496"/>
    </source>
</evidence>
<evidence type="ECO:0000256" key="2">
    <source>
        <dbReference type="ARBA" id="ARBA00023125"/>
    </source>
</evidence>
<accession>A0A974P834</accession>
<keyword evidence="2 4" id="KW-0238">DNA-binding</keyword>
<dbReference type="GO" id="GO:0003677">
    <property type="term" value="F:DNA binding"/>
    <property type="evidence" value="ECO:0007669"/>
    <property type="project" value="UniProtKB-KW"/>
</dbReference>
<evidence type="ECO:0000313" key="5">
    <source>
        <dbReference type="Proteomes" id="UP000595841"/>
    </source>
</evidence>
<dbReference type="InterPro" id="IPR000835">
    <property type="entry name" value="HTH_MarR-typ"/>
</dbReference>
<dbReference type="KEGG" id="pson:JI735_20135"/>
<organism evidence="4 5">
    <name type="scientific">Paenibacillus sonchi</name>
    <dbReference type="NCBI Taxonomy" id="373687"/>
    <lineage>
        <taxon>Bacteria</taxon>
        <taxon>Bacillati</taxon>
        <taxon>Bacillota</taxon>
        <taxon>Bacilli</taxon>
        <taxon>Bacillales</taxon>
        <taxon>Paenibacillaceae</taxon>
        <taxon>Paenibacillus</taxon>
        <taxon>Paenibacillus sonchi group</taxon>
    </lineage>
</organism>
<dbReference type="InterPro" id="IPR039422">
    <property type="entry name" value="MarR/SlyA-like"/>
</dbReference>
<dbReference type="SUPFAM" id="SSF46785">
    <property type="entry name" value="Winged helix' DNA-binding domain"/>
    <property type="match status" value="1"/>
</dbReference>
<dbReference type="PANTHER" id="PTHR33164">
    <property type="entry name" value="TRANSCRIPTIONAL REGULATOR, MARR FAMILY"/>
    <property type="match status" value="1"/>
</dbReference>
<dbReference type="InterPro" id="IPR036388">
    <property type="entry name" value="WH-like_DNA-bd_sf"/>
</dbReference>
<sequence length="151" mass="16825">MILAAQREGSRTFTELLKPLGLTTSQSEVLRVLYDHEPLSLIEVGQLLVCETGSPSRLVSRMVEAGLIEQKQSPVDSRKVQLSLTEKGRDSAIKIRDIENRFYGTLTPILEGQPVKELMELLWIQVKGKPTGNALALRKAKQGAKQQCMRP</sequence>
<dbReference type="AlphaFoldDB" id="A0A974P834"/>
<name>A0A974P834_9BACL</name>
<proteinExistence type="predicted"/>
<dbReference type="PANTHER" id="PTHR33164:SF5">
    <property type="entry name" value="ORGANIC HYDROPEROXIDE RESISTANCE TRANSCRIPTIONAL REGULATOR"/>
    <property type="match status" value="1"/>
</dbReference>
<comment type="subcellular location">
    <subcellularLocation>
        <location evidence="1">Cytoplasm</location>
    </subcellularLocation>
</comment>
<dbReference type="InterPro" id="IPR036390">
    <property type="entry name" value="WH_DNA-bd_sf"/>
</dbReference>
<dbReference type="RefSeq" id="WP_202676358.1">
    <property type="nucleotide sequence ID" value="NZ_CP068595.1"/>
</dbReference>
<gene>
    <name evidence="4" type="ORF">JI735_20135</name>
</gene>
<dbReference type="SMART" id="SM00347">
    <property type="entry name" value="HTH_MARR"/>
    <property type="match status" value="1"/>
</dbReference>
<dbReference type="Pfam" id="PF13463">
    <property type="entry name" value="HTH_27"/>
    <property type="match status" value="1"/>
</dbReference>
<dbReference type="GO" id="GO:0006950">
    <property type="term" value="P:response to stress"/>
    <property type="evidence" value="ECO:0007669"/>
    <property type="project" value="TreeGrafter"/>
</dbReference>
<reference evidence="4 5" key="1">
    <citation type="submission" date="2021-01" db="EMBL/GenBank/DDBJ databases">
        <title>Whole genome sequence of Paenibacillus sonchi LMG 24727 for comparative genomics.</title>
        <authorList>
            <person name="Lee G."/>
            <person name="Kim M.-J."/>
            <person name="Lim K."/>
            <person name="Shin J.-H."/>
        </authorList>
    </citation>
    <scope>NUCLEOTIDE SEQUENCE [LARGE SCALE GENOMIC DNA]</scope>
    <source>
        <strain evidence="4 5">LMG 24727</strain>
    </source>
</reference>
<keyword evidence="5" id="KW-1185">Reference proteome</keyword>
<evidence type="ECO:0000259" key="3">
    <source>
        <dbReference type="PROSITE" id="PS50995"/>
    </source>
</evidence>
<dbReference type="Proteomes" id="UP000595841">
    <property type="component" value="Chromosome"/>
</dbReference>
<evidence type="ECO:0000313" key="4">
    <source>
        <dbReference type="EMBL" id="QQZ59030.1"/>
    </source>
</evidence>
<dbReference type="EMBL" id="CP068595">
    <property type="protein sequence ID" value="QQZ59030.1"/>
    <property type="molecule type" value="Genomic_DNA"/>
</dbReference>
<dbReference type="Gene3D" id="1.10.10.10">
    <property type="entry name" value="Winged helix-like DNA-binding domain superfamily/Winged helix DNA-binding domain"/>
    <property type="match status" value="1"/>
</dbReference>
<dbReference type="PROSITE" id="PS50995">
    <property type="entry name" value="HTH_MARR_2"/>
    <property type="match status" value="1"/>
</dbReference>
<protein>
    <submittedName>
        <fullName evidence="4">Winged helix DNA-binding protein</fullName>
    </submittedName>
</protein>
<dbReference type="GO" id="GO:0005737">
    <property type="term" value="C:cytoplasm"/>
    <property type="evidence" value="ECO:0007669"/>
    <property type="project" value="UniProtKB-SubCell"/>
</dbReference>
<dbReference type="GO" id="GO:0003700">
    <property type="term" value="F:DNA-binding transcription factor activity"/>
    <property type="evidence" value="ECO:0007669"/>
    <property type="project" value="InterPro"/>
</dbReference>
<feature type="domain" description="HTH marR-type" evidence="3">
    <location>
        <begin position="1"/>
        <end position="127"/>
    </location>
</feature>